<evidence type="ECO:0000313" key="2">
    <source>
        <dbReference type="EMBL" id="VDP05923.1"/>
    </source>
</evidence>
<organism evidence="4">
    <name type="scientific">Schistosoma curassoni</name>
    <dbReference type="NCBI Taxonomy" id="6186"/>
    <lineage>
        <taxon>Eukaryota</taxon>
        <taxon>Metazoa</taxon>
        <taxon>Spiralia</taxon>
        <taxon>Lophotrochozoa</taxon>
        <taxon>Platyhelminthes</taxon>
        <taxon>Trematoda</taxon>
        <taxon>Digenea</taxon>
        <taxon>Strigeidida</taxon>
        <taxon>Schistosomatoidea</taxon>
        <taxon>Schistosomatidae</taxon>
        <taxon>Schistosoma</taxon>
    </lineage>
</organism>
<keyword evidence="3" id="KW-1185">Reference proteome</keyword>
<dbReference type="EMBL" id="UZAK01015741">
    <property type="protein sequence ID" value="VDP05923.1"/>
    <property type="molecule type" value="Genomic_DNA"/>
</dbReference>
<dbReference type="AlphaFoldDB" id="A0A183JV92"/>
<feature type="region of interest" description="Disordered" evidence="1">
    <location>
        <begin position="1"/>
        <end position="23"/>
    </location>
</feature>
<evidence type="ECO:0000313" key="3">
    <source>
        <dbReference type="Proteomes" id="UP000279833"/>
    </source>
</evidence>
<reference evidence="2 3" key="2">
    <citation type="submission" date="2018-11" db="EMBL/GenBank/DDBJ databases">
        <authorList>
            <consortium name="Pathogen Informatics"/>
        </authorList>
    </citation>
    <scope>NUCLEOTIDE SEQUENCE [LARGE SCALE GENOMIC DNA]</scope>
    <source>
        <strain evidence="2">Dakar</strain>
        <strain evidence="3">Dakar, Senegal</strain>
    </source>
</reference>
<dbReference type="Proteomes" id="UP000279833">
    <property type="component" value="Unassembled WGS sequence"/>
</dbReference>
<gene>
    <name evidence="2" type="ORF">SCUD_LOCUS6635</name>
</gene>
<accession>A0A183JV92</accession>
<dbReference type="WBParaSite" id="SCUD_0000663501-mRNA-1">
    <property type="protein sequence ID" value="SCUD_0000663501-mRNA-1"/>
    <property type="gene ID" value="SCUD_0000663501"/>
</dbReference>
<proteinExistence type="predicted"/>
<protein>
    <submittedName>
        <fullName evidence="2 4">Uncharacterized protein</fullName>
    </submittedName>
</protein>
<feature type="compositionally biased region" description="Basic and acidic residues" evidence="1">
    <location>
        <begin position="1"/>
        <end position="21"/>
    </location>
</feature>
<dbReference type="STRING" id="6186.A0A183JV92"/>
<name>A0A183JV92_9TREM</name>
<evidence type="ECO:0000256" key="1">
    <source>
        <dbReference type="SAM" id="MobiDB-lite"/>
    </source>
</evidence>
<sequence length="69" mass="8066">MQREHVRKSIDESMARHHNQDGRAGLIPSILLQERRKAFIQSAPNPEELTYKMFACGLAKRRKKKVNSY</sequence>
<reference evidence="4" key="1">
    <citation type="submission" date="2016-06" db="UniProtKB">
        <authorList>
            <consortium name="WormBaseParasite"/>
        </authorList>
    </citation>
    <scope>IDENTIFICATION</scope>
</reference>
<evidence type="ECO:0000313" key="4">
    <source>
        <dbReference type="WBParaSite" id="SCUD_0000663501-mRNA-1"/>
    </source>
</evidence>